<feature type="compositionally biased region" description="Basic and acidic residues" evidence="8">
    <location>
        <begin position="56"/>
        <end position="65"/>
    </location>
</feature>
<feature type="transmembrane region" description="Helical" evidence="9">
    <location>
        <begin position="476"/>
        <end position="496"/>
    </location>
</feature>
<evidence type="ECO:0000256" key="5">
    <source>
        <dbReference type="ARBA" id="ARBA00023125"/>
    </source>
</evidence>
<feature type="region of interest" description="Disordered" evidence="8">
    <location>
        <begin position="38"/>
        <end position="65"/>
    </location>
</feature>
<evidence type="ECO:0000256" key="4">
    <source>
        <dbReference type="ARBA" id="ARBA00023015"/>
    </source>
</evidence>
<keyword evidence="9" id="KW-1133">Transmembrane helix</keyword>
<evidence type="ECO:0000256" key="1">
    <source>
        <dbReference type="ARBA" id="ARBA00004123"/>
    </source>
</evidence>
<evidence type="ECO:0000259" key="10">
    <source>
        <dbReference type="SMART" id="SM00906"/>
    </source>
</evidence>
<evidence type="ECO:0000256" key="8">
    <source>
        <dbReference type="SAM" id="MobiDB-lite"/>
    </source>
</evidence>
<evidence type="ECO:0000256" key="6">
    <source>
        <dbReference type="ARBA" id="ARBA00023163"/>
    </source>
</evidence>
<feature type="compositionally biased region" description="Polar residues" evidence="8">
    <location>
        <begin position="114"/>
        <end position="128"/>
    </location>
</feature>
<dbReference type="Pfam" id="PF04082">
    <property type="entry name" value="Fungal_trans"/>
    <property type="match status" value="1"/>
</dbReference>
<dbReference type="GO" id="GO:0045944">
    <property type="term" value="P:positive regulation of transcription by RNA polymerase II"/>
    <property type="evidence" value="ECO:0007669"/>
    <property type="project" value="TreeGrafter"/>
</dbReference>
<feature type="domain" description="Xylanolytic transcriptional activator regulatory" evidence="10">
    <location>
        <begin position="258"/>
        <end position="329"/>
    </location>
</feature>
<dbReference type="CDD" id="cd12148">
    <property type="entry name" value="fungal_TF_MHR"/>
    <property type="match status" value="1"/>
</dbReference>
<dbReference type="AlphaFoldDB" id="A0A9W9MUQ8"/>
<reference evidence="11" key="2">
    <citation type="journal article" date="2023" name="IMA Fungus">
        <title>Comparative genomic study of the Penicillium genus elucidates a diverse pangenome and 15 lateral gene transfer events.</title>
        <authorList>
            <person name="Petersen C."/>
            <person name="Sorensen T."/>
            <person name="Nielsen M.R."/>
            <person name="Sondergaard T.E."/>
            <person name="Sorensen J.L."/>
            <person name="Fitzpatrick D.A."/>
            <person name="Frisvad J.C."/>
            <person name="Nielsen K.L."/>
        </authorList>
    </citation>
    <scope>NUCLEOTIDE SEQUENCE</scope>
    <source>
        <strain evidence="11">IBT 20477</strain>
    </source>
</reference>
<feature type="compositionally biased region" description="Polar residues" evidence="8">
    <location>
        <begin position="41"/>
        <end position="55"/>
    </location>
</feature>
<name>A0A9W9MUQ8_9EURO</name>
<dbReference type="SMART" id="SM00906">
    <property type="entry name" value="Fungal_trans"/>
    <property type="match status" value="1"/>
</dbReference>
<keyword evidence="12" id="KW-1185">Reference proteome</keyword>
<dbReference type="InterPro" id="IPR007219">
    <property type="entry name" value="XnlR_reg_dom"/>
</dbReference>
<protein>
    <recommendedName>
        <fullName evidence="10">Xylanolytic transcriptional activator regulatory domain-containing protein</fullName>
    </recommendedName>
</protein>
<evidence type="ECO:0000313" key="12">
    <source>
        <dbReference type="Proteomes" id="UP001150942"/>
    </source>
</evidence>
<evidence type="ECO:0000256" key="7">
    <source>
        <dbReference type="ARBA" id="ARBA00023242"/>
    </source>
</evidence>
<comment type="subcellular location">
    <subcellularLocation>
        <location evidence="1">Nucleus</location>
    </subcellularLocation>
</comment>
<dbReference type="PANTHER" id="PTHR47782:SF1">
    <property type="entry name" value="PYRIMIDINE PATHWAY REGULATORY PROTEIN 1"/>
    <property type="match status" value="1"/>
</dbReference>
<dbReference type="GO" id="GO:0000981">
    <property type="term" value="F:DNA-binding transcription factor activity, RNA polymerase II-specific"/>
    <property type="evidence" value="ECO:0007669"/>
    <property type="project" value="TreeGrafter"/>
</dbReference>
<keyword evidence="9" id="KW-0812">Transmembrane</keyword>
<keyword evidence="6" id="KW-0804">Transcription</keyword>
<keyword evidence="2" id="KW-0479">Metal-binding</keyword>
<accession>A0A9W9MUQ8</accession>
<reference evidence="11" key="1">
    <citation type="submission" date="2022-11" db="EMBL/GenBank/DDBJ databases">
        <authorList>
            <person name="Petersen C."/>
        </authorList>
    </citation>
    <scope>NUCLEOTIDE SEQUENCE</scope>
    <source>
        <strain evidence="11">IBT 20477</strain>
    </source>
</reference>
<evidence type="ECO:0000256" key="9">
    <source>
        <dbReference type="SAM" id="Phobius"/>
    </source>
</evidence>
<keyword evidence="7" id="KW-0539">Nucleus</keyword>
<feature type="region of interest" description="Disordered" evidence="8">
    <location>
        <begin position="114"/>
        <end position="140"/>
    </location>
</feature>
<dbReference type="GO" id="GO:0008270">
    <property type="term" value="F:zinc ion binding"/>
    <property type="evidence" value="ECO:0007669"/>
    <property type="project" value="InterPro"/>
</dbReference>
<keyword evidence="3" id="KW-0862">Zinc</keyword>
<comment type="caution">
    <text evidence="11">The sequence shown here is derived from an EMBL/GenBank/DDBJ whole genome shotgun (WGS) entry which is preliminary data.</text>
</comment>
<dbReference type="GO" id="GO:0043565">
    <property type="term" value="F:sequence-specific DNA binding"/>
    <property type="evidence" value="ECO:0007669"/>
    <property type="project" value="TreeGrafter"/>
</dbReference>
<gene>
    <name evidence="11" type="ORF">N7449_002278</name>
</gene>
<dbReference type="InterPro" id="IPR052202">
    <property type="entry name" value="Yeast_MetPath_Reg"/>
</dbReference>
<dbReference type="OrthoDB" id="189997at2759"/>
<organism evidence="11 12">
    <name type="scientific">Penicillium cf. viridicatum</name>
    <dbReference type="NCBI Taxonomy" id="2972119"/>
    <lineage>
        <taxon>Eukaryota</taxon>
        <taxon>Fungi</taxon>
        <taxon>Dikarya</taxon>
        <taxon>Ascomycota</taxon>
        <taxon>Pezizomycotina</taxon>
        <taxon>Eurotiomycetes</taxon>
        <taxon>Eurotiomycetidae</taxon>
        <taxon>Eurotiales</taxon>
        <taxon>Aspergillaceae</taxon>
        <taxon>Penicillium</taxon>
    </lineage>
</organism>
<dbReference type="PANTHER" id="PTHR47782">
    <property type="entry name" value="ZN(II)2CYS6 TRANSCRIPTION FACTOR (EUROFUNG)-RELATED"/>
    <property type="match status" value="1"/>
</dbReference>
<evidence type="ECO:0000313" key="11">
    <source>
        <dbReference type="EMBL" id="KAJ5207899.1"/>
    </source>
</evidence>
<keyword evidence="9" id="KW-0472">Membrane</keyword>
<evidence type="ECO:0000256" key="2">
    <source>
        <dbReference type="ARBA" id="ARBA00022723"/>
    </source>
</evidence>
<sequence length="659" mass="73730">MWDRAKEPTIRRDVIERLERRLRQTEATNRALTARLAAFNSTSNHENTSPTTKSPQVEETRHEVSDEVSFLSLNAGGERRFLGSTSGVPFADLIISSIKADASSNVQLHAQGLRPTSASGLSSRTVQVPPSIKEGPPPLPESAARDLHRAYFEHDHLCFPILCQQSAMDNLRKAYAEASTFERKPYETFCFYMILAISASNVQKLYWQSLPEAEIYHAQAMSRLNDILGLGGIEALQAILLLCQYQLTNSTQITSASLWHMVGMAARMCFEMGLHREEAYSHRGNPSTPASTLTIHRRWLCVVSITLGRPFAIHLEDVDLTLPTYETTQPMNTGEGHEIRSTDEQYREAVFAHIIRYRILCGKIMSSLHRCRYINNEHSALTAQAELSNDVEEWHAKTSTLNLESGASDGVKVSSFLTVEWYEMIYHNALLMLYRPSPALPLNSSRAIVAVPIIYESAKRAIGFYAHLHELQRINYTWITLHSVFMAGLSFVYAAGQHFRTKKSQRHSQVSPILTSDPSILEIVNICRSCSSVLVAVSERGNIARHCHRVFDRLSDAVLSDAVEYHTSPRVGGFPEPVPPLIPALCNDVTPNIPASNYAMDTLPSESWSFQDPMLSSVLAVDDVFRDCFDDLQHFHESAFGEDPIGQLSQDWLGQIGGV</sequence>
<dbReference type="GO" id="GO:0005634">
    <property type="term" value="C:nucleus"/>
    <property type="evidence" value="ECO:0007669"/>
    <property type="project" value="UniProtKB-SubCell"/>
</dbReference>
<proteinExistence type="predicted"/>
<dbReference type="EMBL" id="JAPQKQ010000002">
    <property type="protein sequence ID" value="KAJ5207899.1"/>
    <property type="molecule type" value="Genomic_DNA"/>
</dbReference>
<dbReference type="Proteomes" id="UP001150942">
    <property type="component" value="Unassembled WGS sequence"/>
</dbReference>
<dbReference type="GO" id="GO:0006351">
    <property type="term" value="P:DNA-templated transcription"/>
    <property type="evidence" value="ECO:0007669"/>
    <property type="project" value="InterPro"/>
</dbReference>
<evidence type="ECO:0000256" key="3">
    <source>
        <dbReference type="ARBA" id="ARBA00022833"/>
    </source>
</evidence>
<keyword evidence="5" id="KW-0238">DNA-binding</keyword>
<keyword evidence="4" id="KW-0805">Transcription regulation</keyword>